<dbReference type="Proteomes" id="UP000324800">
    <property type="component" value="Unassembled WGS sequence"/>
</dbReference>
<evidence type="ECO:0000313" key="2">
    <source>
        <dbReference type="EMBL" id="KAA6380975.1"/>
    </source>
</evidence>
<proteinExistence type="predicted"/>
<feature type="region of interest" description="Disordered" evidence="1">
    <location>
        <begin position="1"/>
        <end position="26"/>
    </location>
</feature>
<reference evidence="2 3" key="1">
    <citation type="submission" date="2019-03" db="EMBL/GenBank/DDBJ databases">
        <title>Single cell metagenomics reveals metabolic interactions within the superorganism composed of flagellate Streblomastix strix and complex community of Bacteroidetes bacteria on its surface.</title>
        <authorList>
            <person name="Treitli S.C."/>
            <person name="Kolisko M."/>
            <person name="Husnik F."/>
            <person name="Keeling P."/>
            <person name="Hampl V."/>
        </authorList>
    </citation>
    <scope>NUCLEOTIDE SEQUENCE [LARGE SCALE GENOMIC DNA]</scope>
    <source>
        <strain evidence="2">ST1C</strain>
    </source>
</reference>
<evidence type="ECO:0000313" key="3">
    <source>
        <dbReference type="Proteomes" id="UP000324800"/>
    </source>
</evidence>
<organism evidence="2 3">
    <name type="scientific">Streblomastix strix</name>
    <dbReference type="NCBI Taxonomy" id="222440"/>
    <lineage>
        <taxon>Eukaryota</taxon>
        <taxon>Metamonada</taxon>
        <taxon>Preaxostyla</taxon>
        <taxon>Oxymonadida</taxon>
        <taxon>Streblomastigidae</taxon>
        <taxon>Streblomastix</taxon>
    </lineage>
</organism>
<name>A0A5J4VEU4_9EUKA</name>
<protein>
    <submittedName>
        <fullName evidence="2">Uncharacterized protein</fullName>
    </submittedName>
</protein>
<comment type="caution">
    <text evidence="2">The sequence shown here is derived from an EMBL/GenBank/DDBJ whole genome shotgun (WGS) entry which is preliminary data.</text>
</comment>
<evidence type="ECO:0000256" key="1">
    <source>
        <dbReference type="SAM" id="MobiDB-lite"/>
    </source>
</evidence>
<gene>
    <name evidence="2" type="ORF">EZS28_023497</name>
</gene>
<feature type="non-terminal residue" evidence="2">
    <location>
        <position position="1"/>
    </location>
</feature>
<accession>A0A5J4VEU4</accession>
<dbReference type="AlphaFoldDB" id="A0A5J4VEU4"/>
<dbReference type="EMBL" id="SNRW01007604">
    <property type="protein sequence ID" value="KAA6380975.1"/>
    <property type="molecule type" value="Genomic_DNA"/>
</dbReference>
<sequence>GGKSYCRGQGVPGSGLARVRARHRHE</sequence>